<evidence type="ECO:0000313" key="38">
    <source>
        <dbReference type="Proteomes" id="UP001166674"/>
    </source>
</evidence>
<accession>A0AA41NI07</accession>
<dbReference type="InterPro" id="IPR027370">
    <property type="entry name" value="Znf-RING_euk"/>
</dbReference>
<feature type="region of interest" description="Disordered" evidence="34">
    <location>
        <begin position="889"/>
        <end position="936"/>
    </location>
</feature>
<evidence type="ECO:0000256" key="14">
    <source>
        <dbReference type="ARBA" id="ARBA00022786"/>
    </source>
</evidence>
<evidence type="ECO:0000256" key="28">
    <source>
        <dbReference type="ARBA" id="ARBA00076803"/>
    </source>
</evidence>
<keyword evidence="10 37" id="KW-0436">Ligase</keyword>
<dbReference type="PROSITE" id="PS50089">
    <property type="entry name" value="ZF_RING_2"/>
    <property type="match status" value="1"/>
</dbReference>
<dbReference type="PROSITE" id="PS50188">
    <property type="entry name" value="B302_SPRY"/>
    <property type="match status" value="1"/>
</dbReference>
<dbReference type="PRINTS" id="PR01407">
    <property type="entry name" value="BUTYPHLNCDUF"/>
</dbReference>
<dbReference type="SUPFAM" id="SSF57850">
    <property type="entry name" value="RING/U-box"/>
    <property type="match status" value="1"/>
</dbReference>
<evidence type="ECO:0000256" key="32">
    <source>
        <dbReference type="PROSITE-ProRule" id="PRU00175"/>
    </source>
</evidence>
<dbReference type="Gene3D" id="4.10.830.40">
    <property type="match status" value="1"/>
</dbReference>
<dbReference type="CDD" id="cd19776">
    <property type="entry name" value="Bbox2_TRIM25_C-IV"/>
    <property type="match status" value="1"/>
</dbReference>
<dbReference type="SMART" id="SM00184">
    <property type="entry name" value="RING"/>
    <property type="match status" value="1"/>
</dbReference>
<dbReference type="Gene3D" id="2.60.120.920">
    <property type="match status" value="1"/>
</dbReference>
<keyword evidence="20" id="KW-0051">Antiviral defense</keyword>
<dbReference type="Pfam" id="PF25600">
    <property type="entry name" value="TRIM_CC"/>
    <property type="match status" value="1"/>
</dbReference>
<keyword evidence="12" id="KW-0479">Metal-binding</keyword>
<dbReference type="SMART" id="SM00589">
    <property type="entry name" value="PRY"/>
    <property type="match status" value="1"/>
</dbReference>
<sequence>MAASETVRLRLQFDYPPPVTPHCTVFWLLVDLNRCRVVTDLISLIRQRFGFSSGALLGLYLEGGLLPPAESARLVRDNDCLRVKLEEREIPETSLAVSNGDDIHLPRKAKKRAFKLEEDEETELSYRYSKKQWKRQDSNSINERVLDLEPKAITDQTGKKKGKRKNKTTGGTVDEEEEETRRKSPKKKEKCEHKKQTKNSKCPKAQTSKEGSTQKSSSQKGSAKNSLVKARRKGGGGPCSKDSPNSSSESESGSGHDSNSDGISNVTLEVRNSAEKLSTELSKEEPSTKNTAANKLVAKAAVTTSKGKITRATSSSSDSTSDSDDQCMVSKTEYATGFLKTVGLFSGRGCPGPGLSVQTPSAIGWKFVDSNTNKQAPGPPPSVSLSTSLGRGWGRGEDLLSWKGVRGRGIRGRGRGRGHAVSCVLNTNTEYQKQQQLSEIVTNSSTIIQNPVEIHKKDYSLLPLLAAAPQVGEKIAFKLLELTSDYSPDVSDYKEGKILSHNPETQQVDIEILSSLPAWGRSSVGLPLCLRVASGVPRSAMAELFLLSEELSCSICLELFKEPVTTPCGHNFCRSCLDETWAVQGKPYRCPQCRADSPALPELRKNTVLCAVVDQYLQAELEQVPATDWTPPSRSAAPGPAPQVACDHCLKAEAVKTCLVCMASFCQEHLRPHLESPAFQDHPLQLPVRNLMRRKCSQHNRLRDLFCPTHGECICHMCLVDHKACSPVSVSQASTDLENKLRHKLNVMYGHVSGATRALEDVRTRQQSLLEAANRKMEQLRQEYLEMKVLIDTSEANATRKIKEEEKRVVSKYDSIYQVLLKKKSEIQTLKEEMENSLLKEDEFEFLEKASKLQMVATKPVYIPKVELDHELIKGVYEGTLELKNQLRQSLAQSQEKKPEEPTHSDDSGDQCTHTTSKSSRTVKKAPHAAKDTTSPNAMTIKTKVLETFLAKTRTQLLDYFVKVILDYNTAHYKVALTANYTTASVADVPQMYRPHPQRFTYCSQVLGLHCYKKGIHYWEVELQKNNFCGVGICYGSMDRQGPESRLGRNRASWCVEWFNNKISAWHDNTEKTLPPTKATRVGVLLNCDHGFVIFFAVLDKFHLMYKYVVNFTEAVYPAFWVFSAGATLSICSPK</sequence>
<comment type="subcellular location">
    <subcellularLocation>
        <location evidence="3">Cytoplasm</location>
        <location evidence="3">Stress granule</location>
    </subcellularLocation>
    <subcellularLocation>
        <location evidence="2">Nucleus</location>
    </subcellularLocation>
</comment>
<evidence type="ECO:0000256" key="31">
    <source>
        <dbReference type="ARBA" id="ARBA00082140"/>
    </source>
</evidence>
<dbReference type="PANTHER" id="PTHR25465:SF77">
    <property type="entry name" value="E3 UBIQUITIN_ISG15 LIGASE TRIM25"/>
    <property type="match status" value="1"/>
</dbReference>
<evidence type="ECO:0000256" key="25">
    <source>
        <dbReference type="ARBA" id="ARBA00074591"/>
    </source>
</evidence>
<dbReference type="InterPro" id="IPR058030">
    <property type="entry name" value="TRIM8/14/16/25/29/45/65_CC"/>
</dbReference>
<evidence type="ECO:0000256" key="30">
    <source>
        <dbReference type="ARBA" id="ARBA00081443"/>
    </source>
</evidence>
<keyword evidence="14" id="KW-0833">Ubl conjugation pathway</keyword>
<dbReference type="EC" id="2.3.2.27" evidence="5"/>
<feature type="region of interest" description="Disordered" evidence="34">
    <location>
        <begin position="369"/>
        <end position="389"/>
    </location>
</feature>
<reference evidence="37" key="1">
    <citation type="submission" date="2020-03" db="EMBL/GenBank/DDBJ databases">
        <title>Studies in the Genomics of Life Span.</title>
        <authorList>
            <person name="Glass D."/>
        </authorList>
    </citation>
    <scope>NUCLEOTIDE SEQUENCE</scope>
    <source>
        <strain evidence="37">SUZIE</strain>
        <tissue evidence="37">Muscle</tissue>
    </source>
</reference>
<dbReference type="InterPro" id="IPR043136">
    <property type="entry name" value="B30.2/SPRY_sf"/>
</dbReference>
<dbReference type="Pfam" id="PF00622">
    <property type="entry name" value="SPRY"/>
    <property type="match status" value="1"/>
</dbReference>
<keyword evidence="21" id="KW-0539">Nucleus</keyword>
<evidence type="ECO:0000256" key="24">
    <source>
        <dbReference type="ARBA" id="ARBA00066924"/>
    </source>
</evidence>
<organism evidence="37 38">
    <name type="scientific">Sciurus carolinensis</name>
    <name type="common">Eastern gray squirrel</name>
    <dbReference type="NCBI Taxonomy" id="30640"/>
    <lineage>
        <taxon>Eukaryota</taxon>
        <taxon>Metazoa</taxon>
        <taxon>Chordata</taxon>
        <taxon>Craniata</taxon>
        <taxon>Vertebrata</taxon>
        <taxon>Euteleostomi</taxon>
        <taxon>Mammalia</taxon>
        <taxon>Eutheria</taxon>
        <taxon>Euarchontoglires</taxon>
        <taxon>Glires</taxon>
        <taxon>Rodentia</taxon>
        <taxon>Sciuromorpha</taxon>
        <taxon>Sciuridae</taxon>
        <taxon>Sciurinae</taxon>
        <taxon>Sciurini</taxon>
        <taxon>Sciurus</taxon>
    </lineage>
</organism>
<dbReference type="InterPro" id="IPR003879">
    <property type="entry name" value="Butyrophylin_SPRY"/>
</dbReference>
<dbReference type="GO" id="GO:0016874">
    <property type="term" value="F:ligase activity"/>
    <property type="evidence" value="ECO:0007669"/>
    <property type="project" value="UniProtKB-KW"/>
</dbReference>
<evidence type="ECO:0000256" key="6">
    <source>
        <dbReference type="ARBA" id="ARBA00022490"/>
    </source>
</evidence>
<evidence type="ECO:0000256" key="13">
    <source>
        <dbReference type="ARBA" id="ARBA00022771"/>
    </source>
</evidence>
<dbReference type="InterPro" id="IPR017907">
    <property type="entry name" value="Znf_RING_CS"/>
</dbReference>
<dbReference type="Gene3D" id="3.30.40.10">
    <property type="entry name" value="Zinc/RING finger domain, C3HC4 (zinc finger)"/>
    <property type="match status" value="1"/>
</dbReference>
<dbReference type="PROSITE" id="PS00518">
    <property type="entry name" value="ZF_RING_1"/>
    <property type="match status" value="1"/>
</dbReference>
<dbReference type="SMART" id="SM00449">
    <property type="entry name" value="SPRY"/>
    <property type="match status" value="1"/>
</dbReference>
<dbReference type="Proteomes" id="UP001166674">
    <property type="component" value="Unassembled WGS sequence"/>
</dbReference>
<evidence type="ECO:0000256" key="20">
    <source>
        <dbReference type="ARBA" id="ARBA00023118"/>
    </source>
</evidence>
<evidence type="ECO:0000313" key="37">
    <source>
        <dbReference type="EMBL" id="MBZ3890719.1"/>
    </source>
</evidence>
<comment type="subunit">
    <text evidence="23">Forms homodimers. Interacts (via SPRY domain) with RIGI (via CARD domain). Interacts with ZFHX3. Interacts with NLRP12; this interaction reduces the E3 ubiquitin ligase TRIM25-mediated 'Lys-63'-linked RIGI activation. Interacts with the KHDC3L/FILIA-OOEP/FLOPED scaffold complex and BLM at DNA replication forks. Interacts with RTN3; this interaction prevents RIGI ubiquitination. Interacts with YWHAE.</text>
</comment>
<dbReference type="InterPro" id="IPR013083">
    <property type="entry name" value="Znf_RING/FYVE/PHD"/>
</dbReference>
<evidence type="ECO:0000256" key="27">
    <source>
        <dbReference type="ARBA" id="ARBA00075982"/>
    </source>
</evidence>
<gene>
    <name evidence="37" type="ORF">SUZIE_209365</name>
</gene>
<evidence type="ECO:0000256" key="3">
    <source>
        <dbReference type="ARBA" id="ARBA00004210"/>
    </source>
</evidence>
<evidence type="ECO:0000256" key="10">
    <source>
        <dbReference type="ARBA" id="ARBA00022598"/>
    </source>
</evidence>
<dbReference type="EC" id="6.3.2.n3" evidence="24"/>
<dbReference type="FunFam" id="3.30.40.10:FF:000438">
    <property type="entry name" value="Bloodthirsty-related gene family, member 25"/>
    <property type="match status" value="1"/>
</dbReference>
<dbReference type="InterPro" id="IPR006574">
    <property type="entry name" value="PRY"/>
</dbReference>
<dbReference type="GO" id="GO:0051607">
    <property type="term" value="P:defense response to virus"/>
    <property type="evidence" value="ECO:0007669"/>
    <property type="project" value="UniProtKB-KW"/>
</dbReference>
<dbReference type="CDD" id="cd13736">
    <property type="entry name" value="SPRY_PRY_TRIM25"/>
    <property type="match status" value="1"/>
</dbReference>
<feature type="region of interest" description="Disordered" evidence="34">
    <location>
        <begin position="144"/>
        <end position="325"/>
    </location>
</feature>
<evidence type="ECO:0000256" key="2">
    <source>
        <dbReference type="ARBA" id="ARBA00004123"/>
    </source>
</evidence>
<evidence type="ECO:0000256" key="11">
    <source>
        <dbReference type="ARBA" id="ARBA00022679"/>
    </source>
</evidence>
<keyword evidence="18" id="KW-0007">Acetylation</keyword>
<feature type="compositionally biased region" description="Low complexity" evidence="34">
    <location>
        <begin position="240"/>
        <end position="265"/>
    </location>
</feature>
<evidence type="ECO:0000256" key="19">
    <source>
        <dbReference type="ARBA" id="ARBA00023054"/>
    </source>
</evidence>
<dbReference type="SUPFAM" id="SSF49899">
    <property type="entry name" value="Concanavalin A-like lectins/glucanases"/>
    <property type="match status" value="1"/>
</dbReference>
<keyword evidence="17" id="KW-0391">Immunity</keyword>
<keyword evidence="16" id="KW-0832">Ubl conjugation</keyword>
<evidence type="ECO:0000256" key="8">
    <source>
        <dbReference type="ARBA" id="ARBA00022553"/>
    </source>
</evidence>
<evidence type="ECO:0000256" key="34">
    <source>
        <dbReference type="SAM" id="MobiDB-lite"/>
    </source>
</evidence>
<dbReference type="AlphaFoldDB" id="A0AA41NI07"/>
<dbReference type="CDD" id="cd16597">
    <property type="entry name" value="RING-HC_TRIM25_C-IV"/>
    <property type="match status" value="1"/>
</dbReference>
<dbReference type="Pfam" id="PF13765">
    <property type="entry name" value="PRY"/>
    <property type="match status" value="1"/>
</dbReference>
<keyword evidence="38" id="KW-1185">Reference proteome</keyword>
<evidence type="ECO:0000256" key="7">
    <source>
        <dbReference type="ARBA" id="ARBA00022499"/>
    </source>
</evidence>
<dbReference type="CDD" id="cd19842">
    <property type="entry name" value="Bbox1_TRIM25-like_C-IV"/>
    <property type="match status" value="1"/>
</dbReference>
<keyword evidence="19 33" id="KW-0175">Coiled coil</keyword>
<feature type="compositionally biased region" description="Basic and acidic residues" evidence="34">
    <location>
        <begin position="272"/>
        <end position="287"/>
    </location>
</feature>
<keyword evidence="11" id="KW-0808">Transferase</keyword>
<dbReference type="GO" id="GO:0061630">
    <property type="term" value="F:ubiquitin protein ligase activity"/>
    <property type="evidence" value="ECO:0007669"/>
    <property type="project" value="UniProtKB-EC"/>
</dbReference>
<dbReference type="EMBL" id="JAATJV010442530">
    <property type="protein sequence ID" value="MBZ3890719.1"/>
    <property type="molecule type" value="Genomic_DNA"/>
</dbReference>
<evidence type="ECO:0000256" key="17">
    <source>
        <dbReference type="ARBA" id="ARBA00022859"/>
    </source>
</evidence>
<dbReference type="InterPro" id="IPR051051">
    <property type="entry name" value="E3_ubiq-ligase_TRIM/RNF"/>
</dbReference>
<evidence type="ECO:0000256" key="18">
    <source>
        <dbReference type="ARBA" id="ARBA00022990"/>
    </source>
</evidence>
<dbReference type="FunFam" id="2.60.120.920:FF:000045">
    <property type="entry name" value="E3 ubiquitin/ISG15 ligase TRIM25"/>
    <property type="match status" value="1"/>
</dbReference>
<feature type="coiled-coil region" evidence="33">
    <location>
        <begin position="763"/>
        <end position="840"/>
    </location>
</feature>
<dbReference type="Pfam" id="PF13445">
    <property type="entry name" value="zf-RING_UBOX"/>
    <property type="match status" value="1"/>
</dbReference>
<keyword evidence="15" id="KW-0862">Zinc</keyword>
<keyword evidence="9" id="KW-0399">Innate immunity</keyword>
<evidence type="ECO:0000256" key="26">
    <source>
        <dbReference type="ARBA" id="ARBA00075463"/>
    </source>
</evidence>
<protein>
    <recommendedName>
        <fullName evidence="25">E3 ubiquitin/ISG15 ligase TRIM25</fullName>
        <ecNumber evidence="5">2.3.2.27</ecNumber>
        <ecNumber evidence="24">6.3.2.n3</ecNumber>
    </recommendedName>
    <alternativeName>
        <fullName evidence="31">Estrogen-responsive finger protein</fullName>
    </alternativeName>
    <alternativeName>
        <fullName evidence="30">RING-type E3 ubiquitin transferase</fullName>
    </alternativeName>
    <alternativeName>
        <fullName evidence="27">RING-type E3 ubiquitin transferase TRIM25</fullName>
    </alternativeName>
    <alternativeName>
        <fullName evidence="28">Tripartite motif-containing protein 25</fullName>
    </alternativeName>
    <alternativeName>
        <fullName evidence="29">Ubiquitin/ISG15-conjugating enzyme TRIM25</fullName>
    </alternativeName>
    <alternativeName>
        <fullName evidence="26">Zinc finger protein 147</fullName>
    </alternativeName>
</protein>
<dbReference type="InterPro" id="IPR001870">
    <property type="entry name" value="B30.2/SPRY"/>
</dbReference>
<evidence type="ECO:0000256" key="29">
    <source>
        <dbReference type="ARBA" id="ARBA00078091"/>
    </source>
</evidence>
<feature type="compositionally biased region" description="Low complexity" evidence="34">
    <location>
        <begin position="206"/>
        <end position="222"/>
    </location>
</feature>
<proteinExistence type="predicted"/>
<dbReference type="InterPro" id="IPR013320">
    <property type="entry name" value="ConA-like_dom_sf"/>
</dbReference>
<dbReference type="GO" id="GO:0045087">
    <property type="term" value="P:innate immune response"/>
    <property type="evidence" value="ECO:0007669"/>
    <property type="project" value="UniProtKB-KW"/>
</dbReference>
<dbReference type="GO" id="GO:0008270">
    <property type="term" value="F:zinc ion binding"/>
    <property type="evidence" value="ECO:0007669"/>
    <property type="project" value="UniProtKB-KW"/>
</dbReference>
<dbReference type="FunFam" id="4.10.830.40:FF:000007">
    <property type="entry name" value="E3 ubiquitin/ISG15 ligase TRIM25"/>
    <property type="match status" value="1"/>
</dbReference>
<feature type="compositionally biased region" description="Basic and acidic residues" evidence="34">
    <location>
        <begin position="895"/>
        <end position="907"/>
    </location>
</feature>
<dbReference type="InterPro" id="IPR031722">
    <property type="entry name" value="Coilin_N"/>
</dbReference>
<feature type="domain" description="RING-type" evidence="35">
    <location>
        <begin position="553"/>
        <end position="594"/>
    </location>
</feature>
<evidence type="ECO:0000256" key="22">
    <source>
        <dbReference type="ARBA" id="ARBA00051375"/>
    </source>
</evidence>
<dbReference type="InterPro" id="IPR042753">
    <property type="entry name" value="TRIM25_SPRY_PRY"/>
</dbReference>
<feature type="compositionally biased region" description="Polar residues" evidence="34">
    <location>
        <begin position="910"/>
        <end position="920"/>
    </location>
</feature>
<dbReference type="GO" id="GO:0010494">
    <property type="term" value="C:cytoplasmic stress granule"/>
    <property type="evidence" value="ECO:0007669"/>
    <property type="project" value="UniProtKB-SubCell"/>
</dbReference>
<dbReference type="InterPro" id="IPR056398">
    <property type="entry name" value="Tudor_Coilin"/>
</dbReference>
<evidence type="ECO:0000256" key="15">
    <source>
        <dbReference type="ARBA" id="ARBA00022833"/>
    </source>
</evidence>
<name>A0AA41NI07_SCICA</name>
<dbReference type="PANTHER" id="PTHR25465">
    <property type="entry name" value="B-BOX DOMAIN CONTAINING"/>
    <property type="match status" value="1"/>
</dbReference>
<evidence type="ECO:0000256" key="4">
    <source>
        <dbReference type="ARBA" id="ARBA00004906"/>
    </source>
</evidence>
<comment type="pathway">
    <text evidence="4">Protein modification; protein ubiquitination.</text>
</comment>
<evidence type="ECO:0000259" key="35">
    <source>
        <dbReference type="PROSITE" id="PS50089"/>
    </source>
</evidence>
<evidence type="ECO:0000256" key="5">
    <source>
        <dbReference type="ARBA" id="ARBA00012483"/>
    </source>
</evidence>
<dbReference type="Gene3D" id="3.30.160.60">
    <property type="entry name" value="Classic Zinc Finger"/>
    <property type="match status" value="1"/>
</dbReference>
<keyword evidence="13 32" id="KW-0863">Zinc-finger</keyword>
<keyword evidence="6" id="KW-0963">Cytoplasm</keyword>
<dbReference type="Pfam" id="PF23086">
    <property type="entry name" value="Tudor_Coilin"/>
    <property type="match status" value="1"/>
</dbReference>
<dbReference type="GO" id="GO:0005634">
    <property type="term" value="C:nucleus"/>
    <property type="evidence" value="ECO:0007669"/>
    <property type="project" value="UniProtKB-SubCell"/>
</dbReference>
<keyword evidence="8" id="KW-0597">Phosphoprotein</keyword>
<comment type="catalytic activity">
    <reaction evidence="22">
        <text>ATP + [ISG15] + [protein]-lysine = AMP + diphosphate + [protein]-N-ISGyllysine.</text>
        <dbReference type="EC" id="6.3.2.n3"/>
    </reaction>
</comment>
<dbReference type="InterPro" id="IPR001841">
    <property type="entry name" value="Znf_RING"/>
</dbReference>
<evidence type="ECO:0000256" key="33">
    <source>
        <dbReference type="SAM" id="Coils"/>
    </source>
</evidence>
<comment type="caution">
    <text evidence="37">The sequence shown here is derived from an EMBL/GenBank/DDBJ whole genome shotgun (WGS) entry which is preliminary data.</text>
</comment>
<comment type="catalytic activity">
    <reaction evidence="1">
        <text>S-ubiquitinyl-[E2 ubiquitin-conjugating enzyme]-L-cysteine + [acceptor protein]-L-lysine = [E2 ubiquitin-conjugating enzyme]-L-cysteine + N(6)-ubiquitinyl-[acceptor protein]-L-lysine.</text>
        <dbReference type="EC" id="2.3.2.27"/>
    </reaction>
</comment>
<feature type="domain" description="B30.2/SPRY" evidence="36">
    <location>
        <begin position="944"/>
        <end position="1135"/>
    </location>
</feature>
<keyword evidence="7" id="KW-1017">Isopeptide bond</keyword>
<evidence type="ECO:0000256" key="21">
    <source>
        <dbReference type="ARBA" id="ARBA00023242"/>
    </source>
</evidence>
<evidence type="ECO:0000256" key="16">
    <source>
        <dbReference type="ARBA" id="ARBA00022843"/>
    </source>
</evidence>
<dbReference type="InterPro" id="IPR003877">
    <property type="entry name" value="SPRY_dom"/>
</dbReference>
<dbReference type="Pfam" id="PF15862">
    <property type="entry name" value="Coilin_N"/>
    <property type="match status" value="1"/>
</dbReference>
<evidence type="ECO:0000256" key="9">
    <source>
        <dbReference type="ARBA" id="ARBA00022588"/>
    </source>
</evidence>
<evidence type="ECO:0000256" key="23">
    <source>
        <dbReference type="ARBA" id="ARBA00062969"/>
    </source>
</evidence>
<evidence type="ECO:0000256" key="1">
    <source>
        <dbReference type="ARBA" id="ARBA00000900"/>
    </source>
</evidence>
<evidence type="ECO:0000256" key="12">
    <source>
        <dbReference type="ARBA" id="ARBA00022723"/>
    </source>
</evidence>
<dbReference type="SUPFAM" id="SSF57845">
    <property type="entry name" value="B-box zinc-binding domain"/>
    <property type="match status" value="1"/>
</dbReference>
<evidence type="ECO:0000259" key="36">
    <source>
        <dbReference type="PROSITE" id="PS50188"/>
    </source>
</evidence>